<dbReference type="OMA" id="HIHFFAR"/>
<dbReference type="EMBL" id="KK116364">
    <property type="protein sequence ID" value="KFM67555.1"/>
    <property type="molecule type" value="Genomic_DNA"/>
</dbReference>
<dbReference type="PANTHER" id="PTHR11827">
    <property type="entry name" value="SOLUTE CARRIER FAMILY 12, CATION COTRANSPORTERS"/>
    <property type="match status" value="1"/>
</dbReference>
<dbReference type="GO" id="GO:1990573">
    <property type="term" value="P:potassium ion import across plasma membrane"/>
    <property type="evidence" value="ECO:0007669"/>
    <property type="project" value="TreeGrafter"/>
</dbReference>
<evidence type="ECO:0000313" key="7">
    <source>
        <dbReference type="EMBL" id="KFM67555.1"/>
    </source>
</evidence>
<dbReference type="Proteomes" id="UP000054359">
    <property type="component" value="Unassembled WGS sequence"/>
</dbReference>
<reference evidence="7 8" key="1">
    <citation type="submission" date="2013-11" db="EMBL/GenBank/DDBJ databases">
        <title>Genome sequencing of Stegodyphus mimosarum.</title>
        <authorList>
            <person name="Bechsgaard J."/>
        </authorList>
    </citation>
    <scope>NUCLEOTIDE SEQUENCE [LARGE SCALE GENOMIC DNA]</scope>
</reference>
<evidence type="ECO:0000256" key="5">
    <source>
        <dbReference type="SAM" id="Phobius"/>
    </source>
</evidence>
<comment type="subcellular location">
    <subcellularLocation>
        <location evidence="1">Membrane</location>
        <topology evidence="1">Multi-pass membrane protein</topology>
    </subcellularLocation>
</comment>
<feature type="domain" description="Amino acid permease/ SLC12A" evidence="6">
    <location>
        <begin position="1"/>
        <end position="76"/>
    </location>
</feature>
<accession>A0A087TR16</accession>
<dbReference type="InterPro" id="IPR004841">
    <property type="entry name" value="AA-permease/SLC12A_dom"/>
</dbReference>
<feature type="transmembrane region" description="Helical" evidence="5">
    <location>
        <begin position="26"/>
        <end position="46"/>
    </location>
</feature>
<proteinExistence type="predicted"/>
<keyword evidence="2 5" id="KW-0812">Transmembrane</keyword>
<dbReference type="InterPro" id="IPR004842">
    <property type="entry name" value="SLC12A_fam"/>
</dbReference>
<evidence type="ECO:0000313" key="8">
    <source>
        <dbReference type="Proteomes" id="UP000054359"/>
    </source>
</evidence>
<name>A0A087TR16_STEMI</name>
<evidence type="ECO:0000256" key="2">
    <source>
        <dbReference type="ARBA" id="ARBA00022692"/>
    </source>
</evidence>
<keyword evidence="3 5" id="KW-1133">Transmembrane helix</keyword>
<dbReference type="STRING" id="407821.A0A087TR16"/>
<dbReference type="GO" id="GO:0055075">
    <property type="term" value="P:potassium ion homeostasis"/>
    <property type="evidence" value="ECO:0007669"/>
    <property type="project" value="TreeGrafter"/>
</dbReference>
<gene>
    <name evidence="7" type="ORF">X975_18505</name>
</gene>
<dbReference type="AlphaFoldDB" id="A0A087TR16"/>
<protein>
    <submittedName>
        <fullName evidence="7">Solute carrier family 12 member 1</fullName>
    </submittedName>
</protein>
<feature type="non-terminal residue" evidence="7">
    <location>
        <position position="76"/>
    </location>
</feature>
<evidence type="ECO:0000259" key="6">
    <source>
        <dbReference type="Pfam" id="PF00324"/>
    </source>
</evidence>
<evidence type="ECO:0000256" key="1">
    <source>
        <dbReference type="ARBA" id="ARBA00004141"/>
    </source>
</evidence>
<dbReference type="GO" id="GO:0016020">
    <property type="term" value="C:membrane"/>
    <property type="evidence" value="ECO:0007669"/>
    <property type="project" value="UniProtKB-SubCell"/>
</dbReference>
<dbReference type="GO" id="GO:0055078">
    <property type="term" value="P:sodium ion homeostasis"/>
    <property type="evidence" value="ECO:0007669"/>
    <property type="project" value="TreeGrafter"/>
</dbReference>
<evidence type="ECO:0000256" key="3">
    <source>
        <dbReference type="ARBA" id="ARBA00022989"/>
    </source>
</evidence>
<keyword evidence="4 5" id="KW-0472">Membrane</keyword>
<sequence>CKDRLFPHIHFFARGYGKSAEPRRGYCLAFVIALGCIAIGDLNSIAPIISNFFLAAYCLINFSCFHATFARSPGFR</sequence>
<feature type="transmembrane region" description="Helical" evidence="5">
    <location>
        <begin position="52"/>
        <end position="70"/>
    </location>
</feature>
<feature type="non-terminal residue" evidence="7">
    <location>
        <position position="1"/>
    </location>
</feature>
<organism evidence="7 8">
    <name type="scientific">Stegodyphus mimosarum</name>
    <name type="common">African social velvet spider</name>
    <dbReference type="NCBI Taxonomy" id="407821"/>
    <lineage>
        <taxon>Eukaryota</taxon>
        <taxon>Metazoa</taxon>
        <taxon>Ecdysozoa</taxon>
        <taxon>Arthropoda</taxon>
        <taxon>Chelicerata</taxon>
        <taxon>Arachnida</taxon>
        <taxon>Araneae</taxon>
        <taxon>Araneomorphae</taxon>
        <taxon>Entelegynae</taxon>
        <taxon>Eresoidea</taxon>
        <taxon>Eresidae</taxon>
        <taxon>Stegodyphus</taxon>
    </lineage>
</organism>
<keyword evidence="8" id="KW-1185">Reference proteome</keyword>
<dbReference type="GO" id="GO:0006884">
    <property type="term" value="P:cell volume homeostasis"/>
    <property type="evidence" value="ECO:0007669"/>
    <property type="project" value="TreeGrafter"/>
</dbReference>
<dbReference type="OrthoDB" id="6376909at2759"/>
<dbReference type="Pfam" id="PF00324">
    <property type="entry name" value="AA_permease"/>
    <property type="match status" value="1"/>
</dbReference>
<dbReference type="Gene3D" id="1.20.1740.10">
    <property type="entry name" value="Amino acid/polyamine transporter I"/>
    <property type="match status" value="1"/>
</dbReference>
<dbReference type="PANTHER" id="PTHR11827:SF103">
    <property type="entry name" value="SODIUM CHLORIDE COTRANSPORTER 69, ISOFORM E"/>
    <property type="match status" value="1"/>
</dbReference>
<dbReference type="GO" id="GO:0008511">
    <property type="term" value="F:sodium:potassium:chloride symporter activity"/>
    <property type="evidence" value="ECO:0007669"/>
    <property type="project" value="TreeGrafter"/>
</dbReference>
<dbReference type="GO" id="GO:0055064">
    <property type="term" value="P:chloride ion homeostasis"/>
    <property type="evidence" value="ECO:0007669"/>
    <property type="project" value="TreeGrafter"/>
</dbReference>
<evidence type="ECO:0000256" key="4">
    <source>
        <dbReference type="ARBA" id="ARBA00023136"/>
    </source>
</evidence>